<keyword evidence="3" id="KW-0540">Nuclease</keyword>
<feature type="region of interest" description="Disordered" evidence="1">
    <location>
        <begin position="1"/>
        <end position="40"/>
    </location>
</feature>
<dbReference type="GO" id="GO:0003676">
    <property type="term" value="F:nucleic acid binding"/>
    <property type="evidence" value="ECO:0007669"/>
    <property type="project" value="InterPro"/>
</dbReference>
<accession>A0A0D8Y2Z1</accession>
<feature type="domain" description="3'-5' exonuclease" evidence="2">
    <location>
        <begin position="404"/>
        <end position="615"/>
    </location>
</feature>
<dbReference type="Pfam" id="PF01612">
    <property type="entry name" value="DNA_pol_A_exo1"/>
    <property type="match status" value="1"/>
</dbReference>
<dbReference type="SMART" id="SM00474">
    <property type="entry name" value="35EXOc"/>
    <property type="match status" value="1"/>
</dbReference>
<dbReference type="PANTHER" id="PTHR47765:SF2">
    <property type="entry name" value="EXONUCLEASE MUT-7 HOMOLOG"/>
    <property type="match status" value="1"/>
</dbReference>
<keyword evidence="3" id="KW-0378">Hydrolase</keyword>
<feature type="compositionally biased region" description="Polar residues" evidence="1">
    <location>
        <begin position="11"/>
        <end position="20"/>
    </location>
</feature>
<dbReference type="STRING" id="29172.A0A0D8Y2Z1"/>
<name>A0A0D8Y2Z1_DICVI</name>
<dbReference type="Gene3D" id="3.30.420.10">
    <property type="entry name" value="Ribonuclease H-like superfamily/Ribonuclease H"/>
    <property type="match status" value="1"/>
</dbReference>
<keyword evidence="4" id="KW-1185">Reference proteome</keyword>
<evidence type="ECO:0000259" key="2">
    <source>
        <dbReference type="SMART" id="SM00474"/>
    </source>
</evidence>
<reference evidence="3 4" key="1">
    <citation type="submission" date="2013-11" db="EMBL/GenBank/DDBJ databases">
        <title>Draft genome of the bovine lungworm Dictyocaulus viviparus.</title>
        <authorList>
            <person name="Mitreva M."/>
        </authorList>
    </citation>
    <scope>NUCLEOTIDE SEQUENCE [LARGE SCALE GENOMIC DNA]</scope>
    <source>
        <strain evidence="3 4">HannoverDv2000</strain>
    </source>
</reference>
<evidence type="ECO:0000256" key="1">
    <source>
        <dbReference type="SAM" id="MobiDB-lite"/>
    </source>
</evidence>
<gene>
    <name evidence="3" type="ORF">DICVIV_03312</name>
</gene>
<protein>
    <submittedName>
        <fullName evidence="3">3'-5' exonuclease</fullName>
    </submittedName>
</protein>
<feature type="compositionally biased region" description="Basic and acidic residues" evidence="1">
    <location>
        <begin position="22"/>
        <end position="34"/>
    </location>
</feature>
<dbReference type="SUPFAM" id="SSF53098">
    <property type="entry name" value="Ribonuclease H-like"/>
    <property type="match status" value="1"/>
</dbReference>
<dbReference type="OrthoDB" id="18193at2759"/>
<dbReference type="InterPro" id="IPR036397">
    <property type="entry name" value="RNaseH_sf"/>
</dbReference>
<dbReference type="InterPro" id="IPR012337">
    <property type="entry name" value="RNaseH-like_sf"/>
</dbReference>
<keyword evidence="3" id="KW-0269">Exonuclease</keyword>
<organism evidence="3 4">
    <name type="scientific">Dictyocaulus viviparus</name>
    <name type="common">Bovine lungworm</name>
    <dbReference type="NCBI Taxonomy" id="29172"/>
    <lineage>
        <taxon>Eukaryota</taxon>
        <taxon>Metazoa</taxon>
        <taxon>Ecdysozoa</taxon>
        <taxon>Nematoda</taxon>
        <taxon>Chromadorea</taxon>
        <taxon>Rhabditida</taxon>
        <taxon>Rhabditina</taxon>
        <taxon>Rhabditomorpha</taxon>
        <taxon>Strongyloidea</taxon>
        <taxon>Metastrongylidae</taxon>
        <taxon>Dictyocaulus</taxon>
    </lineage>
</organism>
<dbReference type="GO" id="GO:0006139">
    <property type="term" value="P:nucleobase-containing compound metabolic process"/>
    <property type="evidence" value="ECO:0007669"/>
    <property type="project" value="InterPro"/>
</dbReference>
<dbReference type="PANTHER" id="PTHR47765">
    <property type="entry name" value="3'-5' EXONUCLEASE DOMAIN-CONTAINING PROTEIN"/>
    <property type="match status" value="1"/>
</dbReference>
<dbReference type="GO" id="GO:0008408">
    <property type="term" value="F:3'-5' exonuclease activity"/>
    <property type="evidence" value="ECO:0007669"/>
    <property type="project" value="InterPro"/>
</dbReference>
<dbReference type="AlphaFoldDB" id="A0A0D8Y2Z1"/>
<dbReference type="InterPro" id="IPR002562">
    <property type="entry name" value="3'-5'_exonuclease_dom"/>
</dbReference>
<dbReference type="InterPro" id="IPR052408">
    <property type="entry name" value="Exonuclease_MUT-7-like"/>
</dbReference>
<evidence type="ECO:0000313" key="4">
    <source>
        <dbReference type="Proteomes" id="UP000053766"/>
    </source>
</evidence>
<sequence length="881" mass="101217">MGGVMERIPSDENTLSTSTADEVPKKLSKAEKKALYKPSYAEPHDTRRKDVFMNEKDEDLKYELMSSILYSIYEMDDNPYIAMLQLHKICPDYSSNKAKSIAGHTVSSFRSWLLKQADAVNIFEKCVTKELQIEAFRIATAKQTTHLKLFKEIFWLDKSELLPMIKEEINSIIERHMFKEAMDVVEEFGLSHDYDLTAFVIPCLLQDKLSSVVKYMRNDRQIQKDFISYLDSFVGLTVDEVVARLKSFKDSEIMTIQYDRFAGKTIEKMIYKLATELALPIETIAPNLFRARKEGELRFKVQSRFVTQELGDDAYFGHGALSEGDERLKMYFINFLVGQRHYEDAVRWVVYFKICESRLPCRLLDYIRNTPNALYNAKLNIKRLERRAEDVGNEIVELMPGYPIVTVTTWSQLRALIEKFENETHIGIDSEWKPQYITPSESAALLQIAIADGVYLVDFCSLEHELIENQWDFFLRSLLCNSSLKIGFDLTNDLRALFASPSTYPLRSILDNISNVVCLKLLAKNLLEVDRNLFDINGLVGYSSANDEDELHEIDSYFHFKLSDLSERLLGVKLDKSEQCSNWAIRPLRIDQKRYAAMDAYIVIALFSKLKTTAESHHIDFHAVVQSSNVSNKRKDKIKLKKDKMKFEDMTWAEICEKLSDVLCGNRKATELQCIVDSMLFGLGKHMRHDLKSKAFDSERIILTCGKAFNELKRLFPTRVLCIPNVCAMNPIEQLRFVFTKYAVTFSGLDIFSRCVECNNSCMVKAPSIVIQALFDSVVTCRSEFHDEAFDVVEWSERLSSVDPEQYDGIGCRLIFCGDNGIVVRCCGGTIDIITNIVTHDDFEDGVEVIVKRVPEHVVSRPRTIFYICASCGKVYWENDS</sequence>
<reference evidence="4" key="2">
    <citation type="journal article" date="2016" name="Sci. Rep.">
        <title>Dictyocaulus viviparus genome, variome and transcriptome elucidate lungworm biology and support future intervention.</title>
        <authorList>
            <person name="McNulty S.N."/>
            <person name="Strube C."/>
            <person name="Rosa B.A."/>
            <person name="Martin J.C."/>
            <person name="Tyagi R."/>
            <person name="Choi Y.J."/>
            <person name="Wang Q."/>
            <person name="Hallsworth Pepin K."/>
            <person name="Zhang X."/>
            <person name="Ozersky P."/>
            <person name="Wilson R.K."/>
            <person name="Sternberg P.W."/>
            <person name="Gasser R.B."/>
            <person name="Mitreva M."/>
        </authorList>
    </citation>
    <scope>NUCLEOTIDE SEQUENCE [LARGE SCALE GENOMIC DNA]</scope>
    <source>
        <strain evidence="4">HannoverDv2000</strain>
    </source>
</reference>
<evidence type="ECO:0000313" key="3">
    <source>
        <dbReference type="EMBL" id="KJH50547.1"/>
    </source>
</evidence>
<dbReference type="EMBL" id="KN716203">
    <property type="protein sequence ID" value="KJH50547.1"/>
    <property type="molecule type" value="Genomic_DNA"/>
</dbReference>
<dbReference type="Proteomes" id="UP000053766">
    <property type="component" value="Unassembled WGS sequence"/>
</dbReference>
<proteinExistence type="predicted"/>